<evidence type="ECO:0000313" key="2">
    <source>
        <dbReference type="Proteomes" id="UP000182241"/>
    </source>
</evidence>
<sequence length="110" mass="12214">MDTTSWPIPDGLSPKGRSAAETILAYLTETGRTYHGGGGRFYTPQEWVDRGEEYGTDSLLVITHDGGDHAPVFNYAYDEPELGEELRRKLQPLGLFVEQCTSWSSAVYAI</sequence>
<organism evidence="1 2">
    <name type="scientific">Tsukamurella tyrosinosolvens</name>
    <dbReference type="NCBI Taxonomy" id="57704"/>
    <lineage>
        <taxon>Bacteria</taxon>
        <taxon>Bacillati</taxon>
        <taxon>Actinomycetota</taxon>
        <taxon>Actinomycetes</taxon>
        <taxon>Mycobacteriales</taxon>
        <taxon>Tsukamurellaceae</taxon>
        <taxon>Tsukamurella</taxon>
    </lineage>
</organism>
<dbReference type="EMBL" id="FNSA01000003">
    <property type="protein sequence ID" value="SEC70536.1"/>
    <property type="molecule type" value="Genomic_DNA"/>
</dbReference>
<gene>
    <name evidence="1" type="ORF">SAMN04489793_2968</name>
</gene>
<dbReference type="RefSeq" id="WP_139286180.1">
    <property type="nucleotide sequence ID" value="NZ_FNSA01000003.1"/>
</dbReference>
<name>A0A1H4UP80_TSUTY</name>
<dbReference type="STRING" id="57704.SAMN04489793_2968"/>
<keyword evidence="2" id="KW-1185">Reference proteome</keyword>
<protein>
    <submittedName>
        <fullName evidence="1">Uncharacterized protein</fullName>
    </submittedName>
</protein>
<accession>A0A1H4UP80</accession>
<proteinExistence type="predicted"/>
<dbReference type="AlphaFoldDB" id="A0A1H4UP80"/>
<reference evidence="2" key="1">
    <citation type="submission" date="2016-10" db="EMBL/GenBank/DDBJ databases">
        <authorList>
            <person name="Varghese N."/>
            <person name="Submissions S."/>
        </authorList>
    </citation>
    <scope>NUCLEOTIDE SEQUENCE [LARGE SCALE GENOMIC DNA]</scope>
    <source>
        <strain evidence="2">DSM 44234</strain>
    </source>
</reference>
<evidence type="ECO:0000313" key="1">
    <source>
        <dbReference type="EMBL" id="SEC70536.1"/>
    </source>
</evidence>
<dbReference type="OrthoDB" id="4629451at2"/>
<dbReference type="Proteomes" id="UP000182241">
    <property type="component" value="Unassembled WGS sequence"/>
</dbReference>